<dbReference type="AlphaFoldDB" id="A0A9Q3BMC6"/>
<dbReference type="Proteomes" id="UP000765509">
    <property type="component" value="Unassembled WGS sequence"/>
</dbReference>
<dbReference type="InterPro" id="IPR013103">
    <property type="entry name" value="RVT_2"/>
</dbReference>
<feature type="domain" description="Reverse transcriptase Ty1/copia-type" evidence="2">
    <location>
        <begin position="532"/>
        <end position="723"/>
    </location>
</feature>
<sequence length="742" mass="84445">MPKSPMNVKDSSLDGEFIKTRMAKLTRTNWVQWNFQFENYLISKGMDDLLEPPSEDVKQTAKFKKKNSGELTLLWSSVSTQFEGILLNNKSSFHNCWISLGNCCGKNSVVVICCTLHKLINLKYEPATSLEKHIADLHKIYASYLSISADSTVSMNLSSSMAAAFFLQSLDSDKELSSLCQTLYDIEPFNINSVTDRVAIEHSRRQSAYDHHALLFDKNKQAESSQAKPKNPAEASCKKKGFKDKNKGRTNNQNTNHENDTNKRIEIIEQLLERLQAANNISSVNAMSESKEPTRPTTSDSEAFILDEKEVLRSPPRLTALLNILIKHSFLGQSNIPIAYWGEAASHSSLLLNMLPHKHLNMKSPTMVLKKKHSLIELEIDFARLVPFGIRVTTKILNPTSRRGKVRVSQDYQPAVGGVVPSMHQPSSVIPTSHSLEIKLQIPASHPVSTTPLTKKSKKYDYLPYYKEAPKTITSSISQDDIMVGKRNICHPDQLLLTDAVPYSQAIIDPIEGIEWKKAMDTKYELLMSHNTGELVPYPEKPTKVIGGMWRLTCKRNEYGEVYRHKACWVVLGNHQEHMLHYYGTWALVGWNETFKVMLLLVVNFKYIPYQFYIKTSFLHGEMDVVVYVKQVKGYEEKGKESWVWRLKKSLYGTKQAPGMWKSKLTSILNSFGLTSTWSDESSFINIERNLLLHEHVNDGFIISQSEEKIIAFLTKSNSIPKLKFKKKPTQHLGYTLKWSTD</sequence>
<evidence type="ECO:0000256" key="1">
    <source>
        <dbReference type="SAM" id="MobiDB-lite"/>
    </source>
</evidence>
<name>A0A9Q3BMC6_9BASI</name>
<evidence type="ECO:0000313" key="4">
    <source>
        <dbReference type="Proteomes" id="UP000765509"/>
    </source>
</evidence>
<proteinExistence type="predicted"/>
<dbReference type="OrthoDB" id="3243429at2759"/>
<comment type="caution">
    <text evidence="3">The sequence shown here is derived from an EMBL/GenBank/DDBJ whole genome shotgun (WGS) entry which is preliminary data.</text>
</comment>
<reference evidence="3" key="1">
    <citation type="submission" date="2021-03" db="EMBL/GenBank/DDBJ databases">
        <title>Draft genome sequence of rust myrtle Austropuccinia psidii MF-1, a brazilian biotype.</title>
        <authorList>
            <person name="Quecine M.C."/>
            <person name="Pachon D.M.R."/>
            <person name="Bonatelli M.L."/>
            <person name="Correr F.H."/>
            <person name="Franceschini L.M."/>
            <person name="Leite T.F."/>
            <person name="Margarido G.R.A."/>
            <person name="Almeida C.A."/>
            <person name="Ferrarezi J.A."/>
            <person name="Labate C.A."/>
        </authorList>
    </citation>
    <scope>NUCLEOTIDE SEQUENCE</scope>
    <source>
        <strain evidence="3">MF-1</strain>
    </source>
</reference>
<evidence type="ECO:0000313" key="3">
    <source>
        <dbReference type="EMBL" id="MBW0468569.1"/>
    </source>
</evidence>
<evidence type="ECO:0000259" key="2">
    <source>
        <dbReference type="Pfam" id="PF07727"/>
    </source>
</evidence>
<protein>
    <recommendedName>
        <fullName evidence="2">Reverse transcriptase Ty1/copia-type domain-containing protein</fullName>
    </recommendedName>
</protein>
<accession>A0A9Q3BMC6</accession>
<gene>
    <name evidence="3" type="ORF">O181_008284</name>
</gene>
<keyword evidence="4" id="KW-1185">Reference proteome</keyword>
<organism evidence="3 4">
    <name type="scientific">Austropuccinia psidii MF-1</name>
    <dbReference type="NCBI Taxonomy" id="1389203"/>
    <lineage>
        <taxon>Eukaryota</taxon>
        <taxon>Fungi</taxon>
        <taxon>Dikarya</taxon>
        <taxon>Basidiomycota</taxon>
        <taxon>Pucciniomycotina</taxon>
        <taxon>Pucciniomycetes</taxon>
        <taxon>Pucciniales</taxon>
        <taxon>Sphaerophragmiaceae</taxon>
        <taxon>Austropuccinia</taxon>
    </lineage>
</organism>
<feature type="compositionally biased region" description="Basic residues" evidence="1">
    <location>
        <begin position="238"/>
        <end position="248"/>
    </location>
</feature>
<dbReference type="Pfam" id="PF07727">
    <property type="entry name" value="RVT_2"/>
    <property type="match status" value="1"/>
</dbReference>
<dbReference type="EMBL" id="AVOT02001903">
    <property type="protein sequence ID" value="MBW0468569.1"/>
    <property type="molecule type" value="Genomic_DNA"/>
</dbReference>
<feature type="region of interest" description="Disordered" evidence="1">
    <location>
        <begin position="220"/>
        <end position="262"/>
    </location>
</feature>